<comment type="caution">
    <text evidence="3">The sequence shown here is derived from an EMBL/GenBank/DDBJ whole genome shotgun (WGS) entry which is preliminary data.</text>
</comment>
<gene>
    <name evidence="3" type="ORF">JKP88DRAFT_217428</name>
</gene>
<keyword evidence="4" id="KW-1185">Reference proteome</keyword>
<dbReference type="EMBL" id="JAFCMP010000035">
    <property type="protein sequence ID" value="KAG5190301.1"/>
    <property type="molecule type" value="Genomic_DNA"/>
</dbReference>
<keyword evidence="2" id="KW-0472">Membrane</keyword>
<dbReference type="Proteomes" id="UP000664859">
    <property type="component" value="Unassembled WGS sequence"/>
</dbReference>
<keyword evidence="2" id="KW-0812">Transmembrane</keyword>
<evidence type="ECO:0000256" key="2">
    <source>
        <dbReference type="SAM" id="Phobius"/>
    </source>
</evidence>
<feature type="compositionally biased region" description="Low complexity" evidence="1">
    <location>
        <begin position="92"/>
        <end position="106"/>
    </location>
</feature>
<accession>A0A836CNY0</accession>
<name>A0A836CNY0_9STRA</name>
<protein>
    <submittedName>
        <fullName evidence="3">Uncharacterized protein</fullName>
    </submittedName>
</protein>
<sequence>MRFEAQYSPAATAIVYANLVLAVVGGIGTCVMVWRTGEGVVRHVKRAGSKWWRLWSTSGARRGSSTERSSLEPTDGDAVDPGPAYATRRAPADGSRGFRSRGASASMRTPTRARRPSVRTPTELVTPVAGAERGSVLQAAALAPMDSPPHIV</sequence>
<dbReference type="AlphaFoldDB" id="A0A836CNY0"/>
<keyword evidence="2" id="KW-1133">Transmembrane helix</keyword>
<feature type="transmembrane region" description="Helical" evidence="2">
    <location>
        <begin position="13"/>
        <end position="34"/>
    </location>
</feature>
<reference evidence="3" key="1">
    <citation type="submission" date="2021-02" db="EMBL/GenBank/DDBJ databases">
        <title>First Annotated Genome of the Yellow-green Alga Tribonema minus.</title>
        <authorList>
            <person name="Mahan K.M."/>
        </authorList>
    </citation>
    <scope>NUCLEOTIDE SEQUENCE</scope>
    <source>
        <strain evidence="3">UTEX B ZZ1240</strain>
    </source>
</reference>
<evidence type="ECO:0000313" key="3">
    <source>
        <dbReference type="EMBL" id="KAG5190301.1"/>
    </source>
</evidence>
<evidence type="ECO:0000256" key="1">
    <source>
        <dbReference type="SAM" id="MobiDB-lite"/>
    </source>
</evidence>
<organism evidence="3 4">
    <name type="scientific">Tribonema minus</name>
    <dbReference type="NCBI Taxonomy" id="303371"/>
    <lineage>
        <taxon>Eukaryota</taxon>
        <taxon>Sar</taxon>
        <taxon>Stramenopiles</taxon>
        <taxon>Ochrophyta</taxon>
        <taxon>PX clade</taxon>
        <taxon>Xanthophyceae</taxon>
        <taxon>Tribonematales</taxon>
        <taxon>Tribonemataceae</taxon>
        <taxon>Tribonema</taxon>
    </lineage>
</organism>
<feature type="region of interest" description="Disordered" evidence="1">
    <location>
        <begin position="58"/>
        <end position="122"/>
    </location>
</feature>
<proteinExistence type="predicted"/>
<evidence type="ECO:0000313" key="4">
    <source>
        <dbReference type="Proteomes" id="UP000664859"/>
    </source>
</evidence>